<dbReference type="OrthoDB" id="10483284at2759"/>
<dbReference type="Proteomes" id="UP000813385">
    <property type="component" value="Unassembled WGS sequence"/>
</dbReference>
<dbReference type="AlphaFoldDB" id="A0A8K0T8K0"/>
<reference evidence="2" key="1">
    <citation type="journal article" date="2021" name="Nat. Commun.">
        <title>Genetic determinants of endophytism in the Arabidopsis root mycobiome.</title>
        <authorList>
            <person name="Mesny F."/>
            <person name="Miyauchi S."/>
            <person name="Thiergart T."/>
            <person name="Pickel B."/>
            <person name="Atanasova L."/>
            <person name="Karlsson M."/>
            <person name="Huettel B."/>
            <person name="Barry K.W."/>
            <person name="Haridas S."/>
            <person name="Chen C."/>
            <person name="Bauer D."/>
            <person name="Andreopoulos W."/>
            <person name="Pangilinan J."/>
            <person name="LaButti K."/>
            <person name="Riley R."/>
            <person name="Lipzen A."/>
            <person name="Clum A."/>
            <person name="Drula E."/>
            <person name="Henrissat B."/>
            <person name="Kohler A."/>
            <person name="Grigoriev I.V."/>
            <person name="Martin F.M."/>
            <person name="Hacquard S."/>
        </authorList>
    </citation>
    <scope>NUCLEOTIDE SEQUENCE</scope>
    <source>
        <strain evidence="2">MPI-CAGE-AT-0016</strain>
    </source>
</reference>
<dbReference type="EMBL" id="JAGPXD010000005">
    <property type="protein sequence ID" value="KAH7353850.1"/>
    <property type="molecule type" value="Genomic_DNA"/>
</dbReference>
<evidence type="ECO:0000313" key="3">
    <source>
        <dbReference type="Proteomes" id="UP000813385"/>
    </source>
</evidence>
<evidence type="ECO:0000256" key="1">
    <source>
        <dbReference type="SAM" id="MobiDB-lite"/>
    </source>
</evidence>
<name>A0A8K0T8K0_9PEZI</name>
<keyword evidence="3" id="KW-1185">Reference proteome</keyword>
<organism evidence="2 3">
    <name type="scientific">Plectosphaerella cucumerina</name>
    <dbReference type="NCBI Taxonomy" id="40658"/>
    <lineage>
        <taxon>Eukaryota</taxon>
        <taxon>Fungi</taxon>
        <taxon>Dikarya</taxon>
        <taxon>Ascomycota</taxon>
        <taxon>Pezizomycotina</taxon>
        <taxon>Sordariomycetes</taxon>
        <taxon>Hypocreomycetidae</taxon>
        <taxon>Glomerellales</taxon>
        <taxon>Plectosphaerellaceae</taxon>
        <taxon>Plectosphaerella</taxon>
    </lineage>
</organism>
<feature type="compositionally biased region" description="Low complexity" evidence="1">
    <location>
        <begin position="70"/>
        <end position="84"/>
    </location>
</feature>
<protein>
    <submittedName>
        <fullName evidence="2">Uncharacterized protein</fullName>
    </submittedName>
</protein>
<feature type="region of interest" description="Disordered" evidence="1">
    <location>
        <begin position="62"/>
        <end position="84"/>
    </location>
</feature>
<evidence type="ECO:0000313" key="2">
    <source>
        <dbReference type="EMBL" id="KAH7353850.1"/>
    </source>
</evidence>
<comment type="caution">
    <text evidence="2">The sequence shown here is derived from an EMBL/GenBank/DDBJ whole genome shotgun (WGS) entry which is preliminary data.</text>
</comment>
<proteinExistence type="predicted"/>
<sequence length="253" mass="27968">MYFHIRNPGANQANIVGTYGDGRPIEEGEYRILARTLRNYGDRSNLDHWQWKISPRIEVYTPEPVPEPSVTPTSTSEPPTSTPTLGPAPPIATCGSSVPVHLTARIGLTDQIIPLVLYSEFLGVDITDSETPLEFALTTEGFLKTRSPTSPHVELFAAAASIQDSLIYLYPESRITGVFSRVQFETKCGGGRLSAASDAKSKLYVCELEWEKHMPLRFTDVIPEGEHCERVSLLLEELPLECEDTIIEVPPAV</sequence>
<accession>A0A8K0T8K0</accession>
<gene>
    <name evidence="2" type="ORF">B0T11DRAFT_287507</name>
</gene>